<comment type="cofactor">
    <cofactor evidence="2">
        <name>Mn(2+)</name>
        <dbReference type="ChEBI" id="CHEBI:29035"/>
    </cofactor>
</comment>
<keyword evidence="10" id="KW-1185">Reference proteome</keyword>
<dbReference type="RefSeq" id="WP_090284235.1">
    <property type="nucleotide sequence ID" value="NZ_FMWO01000030.1"/>
</dbReference>
<keyword evidence="6" id="KW-0464">Manganese</keyword>
<evidence type="ECO:0000256" key="6">
    <source>
        <dbReference type="ARBA" id="ARBA00023211"/>
    </source>
</evidence>
<evidence type="ECO:0000313" key="9">
    <source>
        <dbReference type="EMBL" id="SCZ84618.1"/>
    </source>
</evidence>
<dbReference type="InterPro" id="IPR036075">
    <property type="entry name" value="ARMT-1-like_metal-bd_sf"/>
</dbReference>
<dbReference type="OrthoDB" id="146189at2"/>
<comment type="catalytic activity">
    <reaction evidence="7">
        <text>beta-D-fructose 6-phosphate = dihydroxyacetone + D-glyceraldehyde 3-phosphate</text>
        <dbReference type="Rhea" id="RHEA:28002"/>
        <dbReference type="ChEBI" id="CHEBI:16016"/>
        <dbReference type="ChEBI" id="CHEBI:57634"/>
        <dbReference type="ChEBI" id="CHEBI:59776"/>
    </reaction>
</comment>
<feature type="domain" description="Damage-control phosphatase ARMT1-like metal-binding" evidence="8">
    <location>
        <begin position="26"/>
        <end position="351"/>
    </location>
</feature>
<evidence type="ECO:0000256" key="7">
    <source>
        <dbReference type="ARBA" id="ARBA00048809"/>
    </source>
</evidence>
<dbReference type="GO" id="GO:0016791">
    <property type="term" value="F:phosphatase activity"/>
    <property type="evidence" value="ECO:0007669"/>
    <property type="project" value="TreeGrafter"/>
</dbReference>
<dbReference type="Gene3D" id="1.20.930.60">
    <property type="match status" value="1"/>
</dbReference>
<dbReference type="Proteomes" id="UP000198729">
    <property type="component" value="Unassembled WGS sequence"/>
</dbReference>
<evidence type="ECO:0000259" key="8">
    <source>
        <dbReference type="Pfam" id="PF01937"/>
    </source>
</evidence>
<protein>
    <recommendedName>
        <fullName evidence="8">Damage-control phosphatase ARMT1-like metal-binding domain-containing protein</fullName>
    </recommendedName>
</protein>
<dbReference type="GO" id="GO:0006974">
    <property type="term" value="P:DNA damage response"/>
    <property type="evidence" value="ECO:0007669"/>
    <property type="project" value="TreeGrafter"/>
</dbReference>
<dbReference type="STRING" id="51642.NSMM_240002"/>
<sequence length="376" mass="42121">MPSHQSILPPPRLTTEEPDSFAAFSLEKRLPVILGKLIDNADTPVLHALQQLATEMREGKITTLPPVIFGTLDQIIKPYSGRRWANMPFLTVELYFYARILLAFGHSTATPADPFQPAKEAANLQAIESLATLAEYCDPDCDIHKLLRRSVIGNTADLSQHIIPKADQVSLLVDESDTATKLIASGMRRIDLVFDNAGMDVLTDLLLIRRISSYCSHIVAHVRPYPMFISDMTMINMENLIEKLGISSIPAARKLGADITQLLRQNQLTLRTSPALGLPASFYADETLTRETFENAELVIFKGDLNYRYFAGDRRWPHTTEKDYFLQRFGRSALFLRTLKSEVLAGLTPEVVAKTSTLQPDWLTCGHYGIIQVFTE</sequence>
<dbReference type="Gene3D" id="3.40.50.10880">
    <property type="entry name" value="Uncharacterised protein PF01937, DUF89, domain 3"/>
    <property type="match status" value="1"/>
</dbReference>
<accession>A0A1G5SBY0</accession>
<dbReference type="InterPro" id="IPR039763">
    <property type="entry name" value="ARMT1"/>
</dbReference>
<dbReference type="GO" id="GO:0046872">
    <property type="term" value="F:metal ion binding"/>
    <property type="evidence" value="ECO:0007669"/>
    <property type="project" value="UniProtKB-KW"/>
</dbReference>
<dbReference type="InterPro" id="IPR002791">
    <property type="entry name" value="ARMT1-like_metal-bd"/>
</dbReference>
<dbReference type="AlphaFoldDB" id="A0A1G5SBY0"/>
<evidence type="ECO:0000256" key="5">
    <source>
        <dbReference type="ARBA" id="ARBA00022801"/>
    </source>
</evidence>
<keyword evidence="5" id="KW-0378">Hydrolase</keyword>
<dbReference type="EMBL" id="FMWO01000030">
    <property type="protein sequence ID" value="SCZ84618.1"/>
    <property type="molecule type" value="Genomic_DNA"/>
</dbReference>
<comment type="catalytic activity">
    <reaction evidence="1">
        <text>beta-D-fructose 1-phosphate + H2O = D-fructose + phosphate</text>
        <dbReference type="Rhea" id="RHEA:35603"/>
        <dbReference type="ChEBI" id="CHEBI:15377"/>
        <dbReference type="ChEBI" id="CHEBI:37721"/>
        <dbReference type="ChEBI" id="CHEBI:43474"/>
        <dbReference type="ChEBI" id="CHEBI:138881"/>
    </reaction>
</comment>
<evidence type="ECO:0000256" key="2">
    <source>
        <dbReference type="ARBA" id="ARBA00001936"/>
    </source>
</evidence>
<dbReference type="SUPFAM" id="SSF111321">
    <property type="entry name" value="AF1104-like"/>
    <property type="match status" value="1"/>
</dbReference>
<evidence type="ECO:0000256" key="1">
    <source>
        <dbReference type="ARBA" id="ARBA00001326"/>
    </source>
</evidence>
<organism evidence="9 10">
    <name type="scientific">Nitrosomonas mobilis</name>
    <dbReference type="NCBI Taxonomy" id="51642"/>
    <lineage>
        <taxon>Bacteria</taxon>
        <taxon>Pseudomonadati</taxon>
        <taxon>Pseudomonadota</taxon>
        <taxon>Betaproteobacteria</taxon>
        <taxon>Nitrosomonadales</taxon>
        <taxon>Nitrosomonadaceae</taxon>
        <taxon>Nitrosomonas</taxon>
    </lineage>
</organism>
<reference evidence="9 10" key="1">
    <citation type="submission" date="2016-10" db="EMBL/GenBank/DDBJ databases">
        <authorList>
            <person name="de Groot N.N."/>
        </authorList>
    </citation>
    <scope>NUCLEOTIDE SEQUENCE [LARGE SCALE GENOMIC DNA]</scope>
    <source>
        <strain evidence="9">1</strain>
    </source>
</reference>
<evidence type="ECO:0000256" key="4">
    <source>
        <dbReference type="ARBA" id="ARBA00022723"/>
    </source>
</evidence>
<gene>
    <name evidence="9" type="ORF">NSMM_240002</name>
</gene>
<name>A0A1G5SBY0_9PROT</name>
<evidence type="ECO:0000313" key="10">
    <source>
        <dbReference type="Proteomes" id="UP000198729"/>
    </source>
</evidence>
<proteinExistence type="inferred from homology"/>
<dbReference type="PANTHER" id="PTHR12260">
    <property type="entry name" value="DAMAGE-CONTROL PHOSPHATASE ARMT1"/>
    <property type="match status" value="1"/>
</dbReference>
<dbReference type="Pfam" id="PF01937">
    <property type="entry name" value="ARMT1-like_dom"/>
    <property type="match status" value="1"/>
</dbReference>
<keyword evidence="4" id="KW-0479">Metal-binding</keyword>
<comment type="similarity">
    <text evidence="3">Belongs to the damage-control phosphatase family. Sugar phosphate phosphatase III subfamily.</text>
</comment>
<dbReference type="PANTHER" id="PTHR12260:SF6">
    <property type="entry name" value="DAMAGE-CONTROL PHOSPHATASE ARMT1"/>
    <property type="match status" value="1"/>
</dbReference>
<evidence type="ECO:0000256" key="3">
    <source>
        <dbReference type="ARBA" id="ARBA00009519"/>
    </source>
</evidence>